<comment type="subcellular location">
    <subcellularLocation>
        <location evidence="2">Cytoplasm</location>
    </subcellularLocation>
    <subcellularLocation>
        <location evidence="1">Nucleus</location>
    </subcellularLocation>
</comment>
<keyword evidence="3" id="KW-0963">Cytoplasm</keyword>
<evidence type="ECO:0000313" key="6">
    <source>
        <dbReference type="EMBL" id="RDX97407.1"/>
    </source>
</evidence>
<dbReference type="InterPro" id="IPR044159">
    <property type="entry name" value="IQM"/>
</dbReference>
<dbReference type="OrthoDB" id="7344096at2759"/>
<dbReference type="EMBL" id="QJKJ01003664">
    <property type="protein sequence ID" value="RDX97407.1"/>
    <property type="molecule type" value="Genomic_DNA"/>
</dbReference>
<feature type="region of interest" description="Disordered" evidence="5">
    <location>
        <begin position="354"/>
        <end position="406"/>
    </location>
</feature>
<dbReference type="PANTHER" id="PTHR31250:SF10">
    <property type="entry name" value="IQ DOMAIN-CONTAINING PROTEIN IQM3"/>
    <property type="match status" value="1"/>
</dbReference>
<comment type="caution">
    <text evidence="6">The sequence shown here is derived from an EMBL/GenBank/DDBJ whole genome shotgun (WGS) entry which is preliminary data.</text>
</comment>
<feature type="region of interest" description="Disordered" evidence="5">
    <location>
        <begin position="468"/>
        <end position="500"/>
    </location>
</feature>
<evidence type="ECO:0000256" key="3">
    <source>
        <dbReference type="ARBA" id="ARBA00022490"/>
    </source>
</evidence>
<organism evidence="6 7">
    <name type="scientific">Mucuna pruriens</name>
    <name type="common">Velvet bean</name>
    <name type="synonym">Dolichos pruriens</name>
    <dbReference type="NCBI Taxonomy" id="157652"/>
    <lineage>
        <taxon>Eukaryota</taxon>
        <taxon>Viridiplantae</taxon>
        <taxon>Streptophyta</taxon>
        <taxon>Embryophyta</taxon>
        <taxon>Tracheophyta</taxon>
        <taxon>Spermatophyta</taxon>
        <taxon>Magnoliopsida</taxon>
        <taxon>eudicotyledons</taxon>
        <taxon>Gunneridae</taxon>
        <taxon>Pentapetalae</taxon>
        <taxon>rosids</taxon>
        <taxon>fabids</taxon>
        <taxon>Fabales</taxon>
        <taxon>Fabaceae</taxon>
        <taxon>Papilionoideae</taxon>
        <taxon>50 kb inversion clade</taxon>
        <taxon>NPAAA clade</taxon>
        <taxon>indigoferoid/millettioid clade</taxon>
        <taxon>Phaseoleae</taxon>
        <taxon>Mucuna</taxon>
    </lineage>
</organism>
<evidence type="ECO:0000256" key="4">
    <source>
        <dbReference type="ARBA" id="ARBA00023242"/>
    </source>
</evidence>
<evidence type="ECO:0000256" key="5">
    <source>
        <dbReference type="SAM" id="MobiDB-lite"/>
    </source>
</evidence>
<dbReference type="PANTHER" id="PTHR31250">
    <property type="entry name" value="IQ DOMAIN-CONTAINING PROTEIN IQM3"/>
    <property type="match status" value="1"/>
</dbReference>
<keyword evidence="7" id="KW-1185">Reference proteome</keyword>
<feature type="compositionally biased region" description="Polar residues" evidence="5">
    <location>
        <begin position="484"/>
        <end position="500"/>
    </location>
</feature>
<evidence type="ECO:0000256" key="1">
    <source>
        <dbReference type="ARBA" id="ARBA00004123"/>
    </source>
</evidence>
<dbReference type="GO" id="GO:0005737">
    <property type="term" value="C:cytoplasm"/>
    <property type="evidence" value="ECO:0007669"/>
    <property type="project" value="UniProtKB-SubCell"/>
</dbReference>
<name>A0A371H3P1_MUCPR</name>
<accession>A0A371H3P1</accession>
<feature type="region of interest" description="Disordered" evidence="5">
    <location>
        <begin position="1"/>
        <end position="72"/>
    </location>
</feature>
<feature type="compositionally biased region" description="Polar residues" evidence="5">
    <location>
        <begin position="1"/>
        <end position="10"/>
    </location>
</feature>
<dbReference type="AlphaFoldDB" id="A0A371H3P1"/>
<feature type="compositionally biased region" description="Pro residues" evidence="5">
    <location>
        <begin position="40"/>
        <end position="52"/>
    </location>
</feature>
<evidence type="ECO:0000313" key="7">
    <source>
        <dbReference type="Proteomes" id="UP000257109"/>
    </source>
</evidence>
<dbReference type="GO" id="GO:0005634">
    <property type="term" value="C:nucleus"/>
    <property type="evidence" value="ECO:0007669"/>
    <property type="project" value="UniProtKB-SubCell"/>
</dbReference>
<dbReference type="Proteomes" id="UP000257109">
    <property type="component" value="Unassembled WGS sequence"/>
</dbReference>
<evidence type="ECO:0000256" key="2">
    <source>
        <dbReference type="ARBA" id="ARBA00004496"/>
    </source>
</evidence>
<keyword evidence="4" id="KW-0539">Nucleus</keyword>
<proteinExistence type="predicted"/>
<gene>
    <name evidence="6" type="primary">IQM3</name>
    <name evidence="6" type="ORF">CR513_19822</name>
</gene>
<sequence length="500" mass="56175">MEVQTHTHTLSAFDVNPNPNNPFPYDIHQPQFRTSDYPDPTFPLSPHDPPNSSPKHESPEPHAPARASPQTTAALKMQKVYRSYRTRRRLADSAVVAEELWWQVIDFARLNHSTISFFNLPESAASRWSRVKHNASKVGKGLSLDAKAQKLAFQHWIEAIDPRHRYGHNLHYYYEEWCKTDSGQPFFYWLDLGKGKNLDLEKCSRSKLRKQCIKYLGPQEREHYEYIVCDGKIIHKQSRDSLHTKEDSEDAKWIFVMSTSKKLYAGKKKKGLFHHSSFLAGGATLAAGRLEAKHGILKSISAYSGHYRPTDDALNTFISYLKENGVKIDEVEIRNPKDDSDSYEDGKVSEIATACEASSNGNVPEPRVSEEAENTSSSKKEDPQPQPGSVVGSYKRTLSGGLQSPRAEVPKKAILLRINSKKGTKSYQLGHQLSHRWSTGAGPRIGCVADYPVELRLQALEMVNLSPRRPHSPSSCMPMDGLVSPTTNGTRIDSDGNSLH</sequence>
<protein>
    <submittedName>
        <fullName evidence="6">IQ domain-containing protein IQM3</fullName>
    </submittedName>
</protein>
<dbReference type="PROSITE" id="PS50096">
    <property type="entry name" value="IQ"/>
    <property type="match status" value="1"/>
</dbReference>
<reference evidence="6" key="1">
    <citation type="submission" date="2018-05" db="EMBL/GenBank/DDBJ databases">
        <title>Draft genome of Mucuna pruriens seed.</title>
        <authorList>
            <person name="Nnadi N.E."/>
            <person name="Vos R."/>
            <person name="Hasami M.H."/>
            <person name="Devisetty U.K."/>
            <person name="Aguiy J.C."/>
        </authorList>
    </citation>
    <scope>NUCLEOTIDE SEQUENCE [LARGE SCALE GENOMIC DNA]</scope>
    <source>
        <strain evidence="6">JCA_2017</strain>
    </source>
</reference>